<keyword evidence="3" id="KW-1185">Reference proteome</keyword>
<protein>
    <submittedName>
        <fullName evidence="2">Uncharacterized protein</fullName>
    </submittedName>
</protein>
<feature type="compositionally biased region" description="Basic and acidic residues" evidence="1">
    <location>
        <begin position="241"/>
        <end position="255"/>
    </location>
</feature>
<sequence length="467" mass="50354">MNVLAANDQENLVHALQAGAAGKSLNAGLKGFNAKTPGNKAPKTPFKVPTNDENAVFKGGKSAMQGKGKGNENLLKTIQKGGKVDDNAFVTPAGPRSRAPLGMKTTNAKARAFQTPAPPSGTAKTQKGSPRMRRPKVKVHQPEVQDEQEDDVPEVEYMPPKEVPLPDDEVDGVPSDWNFSMLKGNNFMRGYNDVYHNPVEDDGRTRGERIFEETLMKQRKARDEKMDKMFEEMMAKDEAEARRYLGIDDPPKEAPKPAVRPPLQKKTSGPSTIKAKSAVAALSPPPKPKHHFAAPTAATRSRLPTGIVSSRKPARPVIAPSASRHAAATAAAKSTIGYAQGRPATTAARKPLSNITKPAVSAATKRSTTPSSVHSRNTSSGSLVTKSRNAFSRSSSASTNATLVAPEAEQSSYRTAADVEREMQLRLLEDSDDDDVDAWLNNFNSQLGGDPLDEEYEDFQLQLPAGL</sequence>
<feature type="region of interest" description="Disordered" evidence="1">
    <location>
        <begin position="241"/>
        <end position="322"/>
    </location>
</feature>
<evidence type="ECO:0000313" key="2">
    <source>
        <dbReference type="EMBL" id="PSN60548.1"/>
    </source>
</evidence>
<evidence type="ECO:0000313" key="3">
    <source>
        <dbReference type="Proteomes" id="UP000240883"/>
    </source>
</evidence>
<feature type="region of interest" description="Disordered" evidence="1">
    <location>
        <begin position="111"/>
        <end position="152"/>
    </location>
</feature>
<feature type="region of interest" description="Disordered" evidence="1">
    <location>
        <begin position="33"/>
        <end position="52"/>
    </location>
</feature>
<dbReference type="AlphaFoldDB" id="A0A2T2N694"/>
<feature type="compositionally biased region" description="Polar residues" evidence="1">
    <location>
        <begin position="364"/>
        <end position="386"/>
    </location>
</feature>
<reference evidence="2 3" key="1">
    <citation type="journal article" date="2018" name="Front. Microbiol.">
        <title>Genome-Wide Analysis of Corynespora cassiicola Leaf Fall Disease Putative Effectors.</title>
        <authorList>
            <person name="Lopez D."/>
            <person name="Ribeiro S."/>
            <person name="Label P."/>
            <person name="Fumanal B."/>
            <person name="Venisse J.S."/>
            <person name="Kohler A."/>
            <person name="de Oliveira R.R."/>
            <person name="Labutti K."/>
            <person name="Lipzen A."/>
            <person name="Lail K."/>
            <person name="Bauer D."/>
            <person name="Ohm R.A."/>
            <person name="Barry K.W."/>
            <person name="Spatafora J."/>
            <person name="Grigoriev I.V."/>
            <person name="Martin F.M."/>
            <person name="Pujade-Renaud V."/>
        </authorList>
    </citation>
    <scope>NUCLEOTIDE SEQUENCE [LARGE SCALE GENOMIC DNA]</scope>
    <source>
        <strain evidence="2 3">Philippines</strain>
    </source>
</reference>
<name>A0A2T2N694_CORCC</name>
<feature type="region of interest" description="Disordered" evidence="1">
    <location>
        <begin position="338"/>
        <end position="417"/>
    </location>
</feature>
<accession>A0A2T2N694</accession>
<feature type="compositionally biased region" description="Low complexity" evidence="1">
    <location>
        <begin position="387"/>
        <end position="402"/>
    </location>
</feature>
<feature type="compositionally biased region" description="Basic residues" evidence="1">
    <location>
        <begin position="130"/>
        <end position="139"/>
    </location>
</feature>
<dbReference type="EMBL" id="KZ678148">
    <property type="protein sequence ID" value="PSN60548.1"/>
    <property type="molecule type" value="Genomic_DNA"/>
</dbReference>
<dbReference type="OrthoDB" id="5327145at2759"/>
<dbReference type="Proteomes" id="UP000240883">
    <property type="component" value="Unassembled WGS sequence"/>
</dbReference>
<organism evidence="2 3">
    <name type="scientific">Corynespora cassiicola Philippines</name>
    <dbReference type="NCBI Taxonomy" id="1448308"/>
    <lineage>
        <taxon>Eukaryota</taxon>
        <taxon>Fungi</taxon>
        <taxon>Dikarya</taxon>
        <taxon>Ascomycota</taxon>
        <taxon>Pezizomycotina</taxon>
        <taxon>Dothideomycetes</taxon>
        <taxon>Pleosporomycetidae</taxon>
        <taxon>Pleosporales</taxon>
        <taxon>Corynesporascaceae</taxon>
        <taxon>Corynespora</taxon>
    </lineage>
</organism>
<gene>
    <name evidence="2" type="ORF">BS50DRAFT_579082</name>
</gene>
<evidence type="ECO:0000256" key="1">
    <source>
        <dbReference type="SAM" id="MobiDB-lite"/>
    </source>
</evidence>
<proteinExistence type="predicted"/>